<keyword evidence="2" id="KW-1185">Reference proteome</keyword>
<protein>
    <recommendedName>
        <fullName evidence="3">Mariner Mos1 transposase</fullName>
    </recommendedName>
</protein>
<organism evidence="1 2">
    <name type="scientific">Eumeta variegata</name>
    <name type="common">Bagworm moth</name>
    <name type="synonym">Eumeta japonica</name>
    <dbReference type="NCBI Taxonomy" id="151549"/>
    <lineage>
        <taxon>Eukaryota</taxon>
        <taxon>Metazoa</taxon>
        <taxon>Ecdysozoa</taxon>
        <taxon>Arthropoda</taxon>
        <taxon>Hexapoda</taxon>
        <taxon>Insecta</taxon>
        <taxon>Pterygota</taxon>
        <taxon>Neoptera</taxon>
        <taxon>Endopterygota</taxon>
        <taxon>Lepidoptera</taxon>
        <taxon>Glossata</taxon>
        <taxon>Ditrysia</taxon>
        <taxon>Tineoidea</taxon>
        <taxon>Psychidae</taxon>
        <taxon>Oiketicinae</taxon>
        <taxon>Eumeta</taxon>
    </lineage>
</organism>
<dbReference type="EMBL" id="BGZK01002894">
    <property type="protein sequence ID" value="GBP97198.1"/>
    <property type="molecule type" value="Genomic_DNA"/>
</dbReference>
<gene>
    <name evidence="1" type="ORF">EVAR_17859_1</name>
</gene>
<evidence type="ECO:0000313" key="2">
    <source>
        <dbReference type="Proteomes" id="UP000299102"/>
    </source>
</evidence>
<sequence>MVKRQAPQTIAKLRLTRNELMLCVWCDWKGVLFIEFLQLGKTRDSDFYCLQLRRLKQKVEKRPSERVWFFITISAQLSVGGLTSPPDIAATGVYLHQHKMTYL</sequence>
<dbReference type="InterPro" id="IPR001888">
    <property type="entry name" value="Transposase_1"/>
</dbReference>
<dbReference type="Proteomes" id="UP000299102">
    <property type="component" value="Unassembled WGS sequence"/>
</dbReference>
<name>A0A4C2AAN8_EUMVA</name>
<dbReference type="InterPro" id="IPR036397">
    <property type="entry name" value="RNaseH_sf"/>
</dbReference>
<dbReference type="Pfam" id="PF01359">
    <property type="entry name" value="Transposase_1"/>
    <property type="match status" value="1"/>
</dbReference>
<evidence type="ECO:0000313" key="1">
    <source>
        <dbReference type="EMBL" id="GBP97198.1"/>
    </source>
</evidence>
<dbReference type="GO" id="GO:0003676">
    <property type="term" value="F:nucleic acid binding"/>
    <property type="evidence" value="ECO:0007669"/>
    <property type="project" value="InterPro"/>
</dbReference>
<accession>A0A4C2AAN8</accession>
<dbReference type="Gene3D" id="3.30.420.10">
    <property type="entry name" value="Ribonuclease H-like superfamily/Ribonuclease H"/>
    <property type="match status" value="1"/>
</dbReference>
<evidence type="ECO:0008006" key="3">
    <source>
        <dbReference type="Google" id="ProtNLM"/>
    </source>
</evidence>
<comment type="caution">
    <text evidence="1">The sequence shown here is derived from an EMBL/GenBank/DDBJ whole genome shotgun (WGS) entry which is preliminary data.</text>
</comment>
<dbReference type="AlphaFoldDB" id="A0A4C2AAN8"/>
<reference evidence="1 2" key="1">
    <citation type="journal article" date="2019" name="Commun. Biol.">
        <title>The bagworm genome reveals a unique fibroin gene that provides high tensile strength.</title>
        <authorList>
            <person name="Kono N."/>
            <person name="Nakamura H."/>
            <person name="Ohtoshi R."/>
            <person name="Tomita M."/>
            <person name="Numata K."/>
            <person name="Arakawa K."/>
        </authorList>
    </citation>
    <scope>NUCLEOTIDE SEQUENCE [LARGE SCALE GENOMIC DNA]</scope>
</reference>
<dbReference type="OrthoDB" id="8160819at2759"/>
<proteinExistence type="predicted"/>